<dbReference type="Proteomes" id="UP001148838">
    <property type="component" value="Unassembled WGS sequence"/>
</dbReference>
<proteinExistence type="predicted"/>
<evidence type="ECO:0000313" key="3">
    <source>
        <dbReference type="Proteomes" id="UP001148838"/>
    </source>
</evidence>
<name>A0ABQ8SNS9_PERAM</name>
<gene>
    <name evidence="2" type="ORF">ANN_17917</name>
</gene>
<sequence>MVVGKLSPDGPSIPHLVCVKELSKVNSQAIAYFVNKGLQSLYSDIPLPPQPVVTRWGTWIQSVVYYSKYFKEVVTVIDKLPETDSAACVKAVKDCLNDSRVKNDIAYITSNFSFIPASVEQLEREKQSLCSQIAIVKEAQVNIHSALGETGKKVKNKWDNVLNKNVGFSLLEKVSRVISGESVNVPGRTAGKSFPLKSGRSGYPNATSYGWTWRAVVGISRFANQPLNTQTGGGNVINLVDQFRATECTERKKSVRWPTKVTEDAVEDARERMQRGRNKSVKKLAVEIGVSYGSAHKILRNKLARDVLKIHCESGDRLLSEKLMLPSPSHCFGRQSTVGLVIDKDPVSLRRKQTNLQMRKLVIPGGKIEDNRSNLTTLYQQRGYLASMRLVIARWYLARCSRGFAIDYLAFTLRFRKTSEKTQPDNQPKRTSATSDRQTSALTD</sequence>
<accession>A0ABQ8SNS9</accession>
<comment type="caution">
    <text evidence="2">The sequence shown here is derived from an EMBL/GenBank/DDBJ whole genome shotgun (WGS) entry which is preliminary data.</text>
</comment>
<feature type="region of interest" description="Disordered" evidence="1">
    <location>
        <begin position="419"/>
        <end position="444"/>
    </location>
</feature>
<keyword evidence="3" id="KW-1185">Reference proteome</keyword>
<protein>
    <submittedName>
        <fullName evidence="2">Uncharacterized protein</fullName>
    </submittedName>
</protein>
<evidence type="ECO:0000313" key="2">
    <source>
        <dbReference type="EMBL" id="KAJ4435307.1"/>
    </source>
</evidence>
<evidence type="ECO:0000256" key="1">
    <source>
        <dbReference type="SAM" id="MobiDB-lite"/>
    </source>
</evidence>
<feature type="compositionally biased region" description="Polar residues" evidence="1">
    <location>
        <begin position="424"/>
        <end position="444"/>
    </location>
</feature>
<dbReference type="EMBL" id="JAJSOF020000023">
    <property type="protein sequence ID" value="KAJ4435307.1"/>
    <property type="molecule type" value="Genomic_DNA"/>
</dbReference>
<reference evidence="2 3" key="1">
    <citation type="journal article" date="2022" name="Allergy">
        <title>Genome assembly and annotation of Periplaneta americana reveal a comprehensive cockroach allergen profile.</title>
        <authorList>
            <person name="Wang L."/>
            <person name="Xiong Q."/>
            <person name="Saelim N."/>
            <person name="Wang L."/>
            <person name="Nong W."/>
            <person name="Wan A.T."/>
            <person name="Shi M."/>
            <person name="Liu X."/>
            <person name="Cao Q."/>
            <person name="Hui J.H.L."/>
            <person name="Sookrung N."/>
            <person name="Leung T.F."/>
            <person name="Tungtrongchitr A."/>
            <person name="Tsui S.K.W."/>
        </authorList>
    </citation>
    <scope>NUCLEOTIDE SEQUENCE [LARGE SCALE GENOMIC DNA]</scope>
    <source>
        <strain evidence="2">PWHHKU_190912</strain>
    </source>
</reference>
<organism evidence="2 3">
    <name type="scientific">Periplaneta americana</name>
    <name type="common">American cockroach</name>
    <name type="synonym">Blatta americana</name>
    <dbReference type="NCBI Taxonomy" id="6978"/>
    <lineage>
        <taxon>Eukaryota</taxon>
        <taxon>Metazoa</taxon>
        <taxon>Ecdysozoa</taxon>
        <taxon>Arthropoda</taxon>
        <taxon>Hexapoda</taxon>
        <taxon>Insecta</taxon>
        <taxon>Pterygota</taxon>
        <taxon>Neoptera</taxon>
        <taxon>Polyneoptera</taxon>
        <taxon>Dictyoptera</taxon>
        <taxon>Blattodea</taxon>
        <taxon>Blattoidea</taxon>
        <taxon>Blattidae</taxon>
        <taxon>Blattinae</taxon>
        <taxon>Periplaneta</taxon>
    </lineage>
</organism>